<dbReference type="GO" id="GO:0005778">
    <property type="term" value="C:peroxisomal membrane"/>
    <property type="evidence" value="ECO:0007669"/>
    <property type="project" value="TreeGrafter"/>
</dbReference>
<feature type="repeat" description="TPR" evidence="15">
    <location>
        <begin position="507"/>
        <end position="540"/>
    </location>
</feature>
<evidence type="ECO:0000256" key="3">
    <source>
        <dbReference type="ARBA" id="ARBA00005348"/>
    </source>
</evidence>
<accession>A0A9P4V5U3</accession>
<dbReference type="InterPro" id="IPR011990">
    <property type="entry name" value="TPR-like_helical_dom_sf"/>
</dbReference>
<evidence type="ECO:0000256" key="10">
    <source>
        <dbReference type="ARBA" id="ARBA00022843"/>
    </source>
</evidence>
<dbReference type="EMBL" id="ML996105">
    <property type="protein sequence ID" value="KAF2739139.1"/>
    <property type="molecule type" value="Genomic_DNA"/>
</dbReference>
<keyword evidence="5" id="KW-0813">Transport</keyword>
<keyword evidence="8" id="KW-0677">Repeat</keyword>
<dbReference type="Proteomes" id="UP000799444">
    <property type="component" value="Unassembled WGS sequence"/>
</dbReference>
<comment type="similarity">
    <text evidence="3">Belongs to the peroxisomal targeting signal receptor family.</text>
</comment>
<evidence type="ECO:0000256" key="16">
    <source>
        <dbReference type="SAM" id="MobiDB-lite"/>
    </source>
</evidence>
<evidence type="ECO:0000256" key="14">
    <source>
        <dbReference type="ARBA" id="ARBA00032505"/>
    </source>
</evidence>
<dbReference type="Pfam" id="PF13181">
    <property type="entry name" value="TPR_8"/>
    <property type="match status" value="1"/>
</dbReference>
<dbReference type="GO" id="GO:0005052">
    <property type="term" value="F:peroxisome matrix targeting signal-1 binding"/>
    <property type="evidence" value="ECO:0007669"/>
    <property type="project" value="TreeGrafter"/>
</dbReference>
<dbReference type="PROSITE" id="PS50005">
    <property type="entry name" value="TPR"/>
    <property type="match status" value="2"/>
</dbReference>
<reference evidence="17" key="1">
    <citation type="journal article" date="2020" name="Stud. Mycol.">
        <title>101 Dothideomycetes genomes: a test case for predicting lifestyles and emergence of pathogens.</title>
        <authorList>
            <person name="Haridas S."/>
            <person name="Albert R."/>
            <person name="Binder M."/>
            <person name="Bloem J."/>
            <person name="Labutti K."/>
            <person name="Salamov A."/>
            <person name="Andreopoulos B."/>
            <person name="Baker S."/>
            <person name="Barry K."/>
            <person name="Bills G."/>
            <person name="Bluhm B."/>
            <person name="Cannon C."/>
            <person name="Castanera R."/>
            <person name="Culley D."/>
            <person name="Daum C."/>
            <person name="Ezra D."/>
            <person name="Gonzalez J."/>
            <person name="Henrissat B."/>
            <person name="Kuo A."/>
            <person name="Liang C."/>
            <person name="Lipzen A."/>
            <person name="Lutzoni F."/>
            <person name="Magnuson J."/>
            <person name="Mondo S."/>
            <person name="Nolan M."/>
            <person name="Ohm R."/>
            <person name="Pangilinan J."/>
            <person name="Park H.-J."/>
            <person name="Ramirez L."/>
            <person name="Alfaro M."/>
            <person name="Sun H."/>
            <person name="Tritt A."/>
            <person name="Yoshinaga Y."/>
            <person name="Zwiers L.-H."/>
            <person name="Turgeon B."/>
            <person name="Goodwin S."/>
            <person name="Spatafora J."/>
            <person name="Crous P."/>
            <person name="Grigoriev I."/>
        </authorList>
    </citation>
    <scope>NUCLEOTIDE SEQUENCE</scope>
    <source>
        <strain evidence="17">CBS 125425</strain>
    </source>
</reference>
<evidence type="ECO:0000256" key="5">
    <source>
        <dbReference type="ARBA" id="ARBA00022448"/>
    </source>
</evidence>
<gene>
    <name evidence="17" type="ORF">EJ04DRAFT_559944</name>
</gene>
<evidence type="ECO:0000256" key="7">
    <source>
        <dbReference type="ARBA" id="ARBA00022499"/>
    </source>
</evidence>
<sequence length="642" mass="70771">MSFLGGAECSTAGNPLSQFTKHVQDDKSLQRDRLVGRGPGGLQESIRSQQMGGGSDAMMNDFMQQPTQLPQGHGPASPFAMEQMRRELERTQHNASPGWATQFNPGMEAPAVMGPGLQERPAGFSPAEFAKFQQMNPTARTASPMVNSQSPMTGYQSPMHSMGMGMGGMGMGMGMRMMPSYAPQNHAQPMQDSAKGKARMVELDDKDWEQQFAQLEKSDQQQDVDTLDDEANKAIDKELDDLDRSVDRDAASDFGNFDSIWEAIKAETAHARQLANEEDLDMHFGELADWEGFDGLNTHSVRDPIMGDYMFEPNNLFETVLNPFEKGIKIMEEGGNLSLAALAFEAAVQKDAQHIAAWVKLGEAQAQNEKETPAIRALEQALKLDSSNLEALMGLAVSYTNEGYESTAYRTLERWLATKYPTLIKEPLSSDADMGFTDRHLLHEKVTNLFIQAAQLSPSGEQMDPDVQVGLGVLFYGVEEYEKAVDCFGAALASTESGTTNSSSQVHLLWNRLGATLANSGRSEEAIDAYSRALSHRPNFVRARYNLGVSCINIGCLTESAQHLLGALAMHKVVEQDGKEKAREVVGDGISDRQLDDMIHQNQSTNLYDTLRRVFGQMGRRDLSDMVGPGFDVERFRGEFDF</sequence>
<feature type="compositionally biased region" description="Basic and acidic residues" evidence="16">
    <location>
        <begin position="22"/>
        <end position="35"/>
    </location>
</feature>
<comment type="subcellular location">
    <subcellularLocation>
        <location evidence="2">Cytoplasm</location>
    </subcellularLocation>
    <subcellularLocation>
        <location evidence="1">Peroxisome</location>
    </subcellularLocation>
</comment>
<evidence type="ECO:0000256" key="4">
    <source>
        <dbReference type="ARBA" id="ARBA00014710"/>
    </source>
</evidence>
<dbReference type="SMART" id="SM00028">
    <property type="entry name" value="TPR"/>
    <property type="match status" value="4"/>
</dbReference>
<feature type="repeat" description="TPR" evidence="15">
    <location>
        <begin position="355"/>
        <end position="388"/>
    </location>
</feature>
<dbReference type="InterPro" id="IPR019734">
    <property type="entry name" value="TPR_rpt"/>
</dbReference>
<feature type="region of interest" description="Disordered" evidence="16">
    <location>
        <begin position="1"/>
        <end position="56"/>
    </location>
</feature>
<keyword evidence="11" id="KW-0653">Protein transport</keyword>
<keyword evidence="18" id="KW-1185">Reference proteome</keyword>
<feature type="compositionally biased region" description="Polar residues" evidence="16">
    <location>
        <begin position="11"/>
        <end position="21"/>
    </location>
</feature>
<dbReference type="PANTHER" id="PTHR10130">
    <property type="entry name" value="PEROXISOMAL TARGETING SIGNAL 1 RECEPTOR PEX5"/>
    <property type="match status" value="1"/>
</dbReference>
<evidence type="ECO:0000313" key="18">
    <source>
        <dbReference type="Proteomes" id="UP000799444"/>
    </source>
</evidence>
<protein>
    <recommendedName>
        <fullName evidence="4">Peroxisomal targeting signal receptor</fullName>
    </recommendedName>
    <alternativeName>
        <fullName evidence="14">Peroxin-5</fullName>
    </alternativeName>
</protein>
<keyword evidence="12" id="KW-0882">Thioester bond</keyword>
<dbReference type="OrthoDB" id="10006023at2759"/>
<evidence type="ECO:0000256" key="1">
    <source>
        <dbReference type="ARBA" id="ARBA00004275"/>
    </source>
</evidence>
<dbReference type="Pfam" id="PF00515">
    <property type="entry name" value="TPR_1"/>
    <property type="match status" value="1"/>
</dbReference>
<dbReference type="GO" id="GO:0005829">
    <property type="term" value="C:cytosol"/>
    <property type="evidence" value="ECO:0007669"/>
    <property type="project" value="TreeGrafter"/>
</dbReference>
<dbReference type="AlphaFoldDB" id="A0A9P4V5U3"/>
<dbReference type="PANTHER" id="PTHR10130:SF0">
    <property type="entry name" value="GH08708P"/>
    <property type="match status" value="1"/>
</dbReference>
<evidence type="ECO:0000256" key="12">
    <source>
        <dbReference type="ARBA" id="ARBA00022966"/>
    </source>
</evidence>
<dbReference type="InterPro" id="IPR024111">
    <property type="entry name" value="PEX5/PEX5L"/>
</dbReference>
<keyword evidence="9 15" id="KW-0802">TPR repeat</keyword>
<evidence type="ECO:0000256" key="15">
    <source>
        <dbReference type="PROSITE-ProRule" id="PRU00339"/>
    </source>
</evidence>
<keyword evidence="6" id="KW-0963">Cytoplasm</keyword>
<name>A0A9P4V5U3_9PLEO</name>
<evidence type="ECO:0000313" key="17">
    <source>
        <dbReference type="EMBL" id="KAF2739139.1"/>
    </source>
</evidence>
<dbReference type="FunFam" id="1.25.40.10:FF:000218">
    <property type="entry name" value="Peroxisomal targeting signal receptor"/>
    <property type="match status" value="1"/>
</dbReference>
<dbReference type="GO" id="GO:0016560">
    <property type="term" value="P:protein import into peroxisome matrix, docking"/>
    <property type="evidence" value="ECO:0007669"/>
    <property type="project" value="TreeGrafter"/>
</dbReference>
<dbReference type="Gene3D" id="1.25.40.10">
    <property type="entry name" value="Tetratricopeptide repeat domain"/>
    <property type="match status" value="1"/>
</dbReference>
<keyword evidence="13" id="KW-0576">Peroxisome</keyword>
<evidence type="ECO:0000256" key="9">
    <source>
        <dbReference type="ARBA" id="ARBA00022803"/>
    </source>
</evidence>
<dbReference type="SUPFAM" id="SSF48452">
    <property type="entry name" value="TPR-like"/>
    <property type="match status" value="1"/>
</dbReference>
<proteinExistence type="inferred from homology"/>
<evidence type="ECO:0000256" key="13">
    <source>
        <dbReference type="ARBA" id="ARBA00023140"/>
    </source>
</evidence>
<comment type="caution">
    <text evidence="17">The sequence shown here is derived from an EMBL/GenBank/DDBJ whole genome shotgun (WGS) entry which is preliminary data.</text>
</comment>
<keyword evidence="7" id="KW-1017">Isopeptide bond</keyword>
<organism evidence="17 18">
    <name type="scientific">Polyplosphaeria fusca</name>
    <dbReference type="NCBI Taxonomy" id="682080"/>
    <lineage>
        <taxon>Eukaryota</taxon>
        <taxon>Fungi</taxon>
        <taxon>Dikarya</taxon>
        <taxon>Ascomycota</taxon>
        <taxon>Pezizomycotina</taxon>
        <taxon>Dothideomycetes</taxon>
        <taxon>Pleosporomycetidae</taxon>
        <taxon>Pleosporales</taxon>
        <taxon>Tetraplosphaeriaceae</taxon>
        <taxon>Polyplosphaeria</taxon>
    </lineage>
</organism>
<evidence type="ECO:0000256" key="8">
    <source>
        <dbReference type="ARBA" id="ARBA00022737"/>
    </source>
</evidence>
<evidence type="ECO:0000256" key="6">
    <source>
        <dbReference type="ARBA" id="ARBA00022490"/>
    </source>
</evidence>
<evidence type="ECO:0000256" key="11">
    <source>
        <dbReference type="ARBA" id="ARBA00022927"/>
    </source>
</evidence>
<evidence type="ECO:0000256" key="2">
    <source>
        <dbReference type="ARBA" id="ARBA00004496"/>
    </source>
</evidence>
<keyword evidence="10" id="KW-0832">Ubl conjugation</keyword>